<accession>A0A1Y2T1S6</accession>
<feature type="domain" description="4Fe-4S Wbl-type" evidence="1">
    <location>
        <begin position="8"/>
        <end position="74"/>
    </location>
</feature>
<comment type="caution">
    <text evidence="2">The sequence shown here is derived from an EMBL/GenBank/DDBJ whole genome shotgun (WGS) entry which is preliminary data.</text>
</comment>
<sequence>MSEPRDVPCARIAAINTRIADQMFTETGSRALRFRARKLCEACPLRVPCLVKSFRQDATNDAIIGGLNYRERLAVRKKVAGEFQTTARRVGRLNASHVTRYLREHPEILDEARESVKTGYAAAHDKSEQKRSDRADYELKHMIQPTLFELLD</sequence>
<evidence type="ECO:0000313" key="3">
    <source>
        <dbReference type="Proteomes" id="UP000243540"/>
    </source>
</evidence>
<name>A0A1Y2T1S6_9BIFI</name>
<protein>
    <recommendedName>
        <fullName evidence="1">4Fe-4S Wbl-type domain-containing protein</fullName>
    </recommendedName>
</protein>
<dbReference type="EMBL" id="NEKC01000003">
    <property type="protein sequence ID" value="OTA29884.1"/>
    <property type="molecule type" value="Genomic_DNA"/>
</dbReference>
<dbReference type="Proteomes" id="UP000243540">
    <property type="component" value="Unassembled WGS sequence"/>
</dbReference>
<gene>
    <name evidence="2" type="ORF">B9T39_02050</name>
</gene>
<reference evidence="2 3" key="1">
    <citation type="submission" date="2017-04" db="EMBL/GenBank/DDBJ databases">
        <title>Draft genome sequences of Alloscardovia macacae UMA81211 and UMA81212 isolated from the feces of a rhesus macaque (Macaca mulatta).</title>
        <authorList>
            <person name="Albert K."/>
            <person name="Sela D.A."/>
        </authorList>
    </citation>
    <scope>NUCLEOTIDE SEQUENCE [LARGE SCALE GENOMIC DNA]</scope>
    <source>
        <strain evidence="2 3">UMA81212</strain>
    </source>
</reference>
<dbReference type="RefSeq" id="WP_086106171.1">
    <property type="nucleotide sequence ID" value="NZ_NEKC01000003.1"/>
</dbReference>
<dbReference type="InterPro" id="IPR034768">
    <property type="entry name" value="4FE4S_WBL"/>
</dbReference>
<proteinExistence type="predicted"/>
<dbReference type="Pfam" id="PF02467">
    <property type="entry name" value="Whib"/>
    <property type="match status" value="1"/>
</dbReference>
<evidence type="ECO:0000313" key="2">
    <source>
        <dbReference type="EMBL" id="OTA29884.1"/>
    </source>
</evidence>
<dbReference type="AlphaFoldDB" id="A0A1Y2T1S6"/>
<evidence type="ECO:0000259" key="1">
    <source>
        <dbReference type="PROSITE" id="PS51674"/>
    </source>
</evidence>
<dbReference type="PROSITE" id="PS51674">
    <property type="entry name" value="4FE4S_WBL"/>
    <property type="match status" value="1"/>
</dbReference>
<dbReference type="STRING" id="1160091.B9T39_02050"/>
<organism evidence="2 3">
    <name type="scientific">Alloscardovia macacae</name>
    <dbReference type="NCBI Taxonomy" id="1160091"/>
    <lineage>
        <taxon>Bacteria</taxon>
        <taxon>Bacillati</taxon>
        <taxon>Actinomycetota</taxon>
        <taxon>Actinomycetes</taxon>
        <taxon>Bifidobacteriales</taxon>
        <taxon>Bifidobacteriaceae</taxon>
        <taxon>Alloscardovia</taxon>
    </lineage>
</organism>